<dbReference type="GO" id="GO:0009507">
    <property type="term" value="C:chloroplast"/>
    <property type="evidence" value="ECO:0007669"/>
    <property type="project" value="UniProtKB-SubCell"/>
</dbReference>
<dbReference type="InterPro" id="IPR048650">
    <property type="entry name" value="ISOA1-3-like_C"/>
</dbReference>
<dbReference type="AlphaFoldDB" id="A0A7J7CEZ2"/>
<dbReference type="GO" id="GO:0019252">
    <property type="term" value="P:starch biosynthetic process"/>
    <property type="evidence" value="ECO:0007669"/>
    <property type="project" value="InterPro"/>
</dbReference>
<dbReference type="SUPFAM" id="SSF81296">
    <property type="entry name" value="E set domains"/>
    <property type="match status" value="1"/>
</dbReference>
<dbReference type="FunCoup" id="A0A7J7CEZ2">
    <property type="interactions" value="1070"/>
</dbReference>
<comment type="subcellular location">
    <subcellularLocation>
        <location evidence="1">Plastid</location>
        <location evidence="1">Chloroplast</location>
    </subcellularLocation>
</comment>
<dbReference type="EMBL" id="JAAARO010000017">
    <property type="protein sequence ID" value="KAF5732744.1"/>
    <property type="molecule type" value="Genomic_DNA"/>
</dbReference>
<dbReference type="InterPro" id="IPR006047">
    <property type="entry name" value="GH13_cat_dom"/>
</dbReference>
<dbReference type="Pfam" id="PF21156">
    <property type="entry name" value="ISOA1-3_C"/>
    <property type="match status" value="1"/>
</dbReference>
<dbReference type="InParanoid" id="A0A7J7CEZ2"/>
<evidence type="ECO:0000313" key="7">
    <source>
        <dbReference type="EMBL" id="KAF5732744.1"/>
    </source>
</evidence>
<accession>A0A7J7CEZ2</accession>
<dbReference type="Gene3D" id="3.20.20.80">
    <property type="entry name" value="Glycosidases"/>
    <property type="match status" value="1"/>
</dbReference>
<dbReference type="InterPro" id="IPR044096">
    <property type="entry name" value="AmyAc_plant_ISA2"/>
</dbReference>
<dbReference type="GO" id="GO:0019156">
    <property type="term" value="F:isoamylase activity"/>
    <property type="evidence" value="ECO:0007669"/>
    <property type="project" value="InterPro"/>
</dbReference>
<dbReference type="OrthoDB" id="204980at2759"/>
<comment type="caution">
    <text evidence="7">The sequence shown here is derived from an EMBL/GenBank/DDBJ whole genome shotgun (WGS) entry which is preliminary data.</text>
</comment>
<dbReference type="InterPro" id="IPR013780">
    <property type="entry name" value="Glyco_hydro_b"/>
</dbReference>
<dbReference type="Gene3D" id="2.60.40.10">
    <property type="entry name" value="Immunoglobulins"/>
    <property type="match status" value="1"/>
</dbReference>
<dbReference type="InterPro" id="IPR044505">
    <property type="entry name" value="GlgX_Isoamylase_N_E_set"/>
</dbReference>
<comment type="similarity">
    <text evidence="2">Belongs to the glycosyl hydrolase 13 family.</text>
</comment>
<keyword evidence="5" id="KW-0809">Transit peptide</keyword>
<evidence type="ECO:0000313" key="8">
    <source>
        <dbReference type="Proteomes" id="UP000593562"/>
    </source>
</evidence>
<dbReference type="InterPro" id="IPR014756">
    <property type="entry name" value="Ig_E-set"/>
</dbReference>
<dbReference type="SUPFAM" id="SSF51445">
    <property type="entry name" value="(Trans)glycosidases"/>
    <property type="match status" value="1"/>
</dbReference>
<name>A0A7J7CEZ2_TRIWF</name>
<dbReference type="InterPro" id="IPR013783">
    <property type="entry name" value="Ig-like_fold"/>
</dbReference>
<dbReference type="SUPFAM" id="SSF51011">
    <property type="entry name" value="Glycosyl hydrolase domain"/>
    <property type="match status" value="1"/>
</dbReference>
<evidence type="ECO:0000256" key="3">
    <source>
        <dbReference type="ARBA" id="ARBA00022528"/>
    </source>
</evidence>
<evidence type="ECO:0000256" key="1">
    <source>
        <dbReference type="ARBA" id="ARBA00004229"/>
    </source>
</evidence>
<organism evidence="7 8">
    <name type="scientific">Tripterygium wilfordii</name>
    <name type="common">Thunder God vine</name>
    <dbReference type="NCBI Taxonomy" id="458696"/>
    <lineage>
        <taxon>Eukaryota</taxon>
        <taxon>Viridiplantae</taxon>
        <taxon>Streptophyta</taxon>
        <taxon>Embryophyta</taxon>
        <taxon>Tracheophyta</taxon>
        <taxon>Spermatophyta</taxon>
        <taxon>Magnoliopsida</taxon>
        <taxon>eudicotyledons</taxon>
        <taxon>Gunneridae</taxon>
        <taxon>Pentapetalae</taxon>
        <taxon>rosids</taxon>
        <taxon>fabids</taxon>
        <taxon>Celastrales</taxon>
        <taxon>Celastraceae</taxon>
        <taxon>Tripterygium</taxon>
    </lineage>
</organism>
<dbReference type="Pfam" id="PF02922">
    <property type="entry name" value="CBM_48"/>
    <property type="match status" value="1"/>
</dbReference>
<sequence length="876" mass="98125">MVTLCPSILMRPCFLDSGFIESPKLTAATNFFHGGKMRHAFEKVGIERKLVYGEVLQCAISSPYQNPSSRLLASSRISVEETEQLFATSTKVEELKDVSTYLFRTEVGGQVKVSVEKENVKKYVLYIEVSPIQETSRDKRMVLIWGIYRSDSSCIMPLDSQQSASDPGTVETQFFKYSLDKFVLELEFEAKHTPCYVSFALKFLSNTDTEGSEIRNHKKENFCVPVGFGSGHPAPLGLSFPADGSMNFAIFSRNAKGVVLCLYDDKTTDKPALELDLDPYINRSGDVWHASLKSAWNFLSYGYRFKGVVLQEDLDNAECVRLDPYAKIIGIYQESSLAVKYLGLLSNEPAFDWGDDIRPNTAIEKLMVYHLNVVRFTKDKSSQLPSDAAGTFSGLSEKLHHFKDLGVNAILLEPVFPYGENKGPYFPCHFFSPMNLYGPSGGPVSTITAMKEMVRKLHANGIEVLLEVVFTHTAEDGALQGIDDPSYYYADQVAELGSLNALNCNYPIVQRLILDSLRHWVTEYHVDGFVFINASSLLRGFHGEYLSRPPLVEAVAFDPLLSNTKIIADAWDPQNVMQKEVRFPHWKRWSEINTKFCYDVRNYLRGEGLLSNLATRLCGSGDIFSDGRGPAFSFNFISRNIGLPLVDLVSFSGGKLAPQLSWNCGEEGPTNKTAVLETRLKQIRNFLFILYVSLGVPVLNMGDEFGQTSGGSTSYKDRKPFNWNALGTGFAIQIMKFISFLSSFRTKRSDLLQRRDFLKEENIDWHASDQSPPKWEDPSCRFLAMTLKADKEESELSSHSKGDVFVAFNAADHSESVILPPPPEGMAWRRLVDTALPFPGFFSKEGKPVLEQMAGLVTYEMKSHSCILFEASNPSS</sequence>
<evidence type="ECO:0000256" key="4">
    <source>
        <dbReference type="ARBA" id="ARBA00022640"/>
    </source>
</evidence>
<keyword evidence="8" id="KW-1185">Reference proteome</keyword>
<dbReference type="InterPro" id="IPR004193">
    <property type="entry name" value="Glyco_hydro_13_N"/>
</dbReference>
<dbReference type="Gene3D" id="2.60.40.1180">
    <property type="entry name" value="Golgi alpha-mannosidase II"/>
    <property type="match status" value="1"/>
</dbReference>
<protein>
    <submittedName>
        <fullName evidence="7">Isoamylase 2 chloroplastic</fullName>
    </submittedName>
</protein>
<evidence type="ECO:0000256" key="5">
    <source>
        <dbReference type="ARBA" id="ARBA00022946"/>
    </source>
</evidence>
<dbReference type="SMART" id="SM00642">
    <property type="entry name" value="Aamy"/>
    <property type="match status" value="1"/>
</dbReference>
<keyword evidence="3" id="KW-0150">Chloroplast</keyword>
<proteinExistence type="inferred from homology"/>
<evidence type="ECO:0000256" key="2">
    <source>
        <dbReference type="ARBA" id="ARBA00008061"/>
    </source>
</evidence>
<feature type="domain" description="Glycosyl hydrolase family 13 catalytic" evidence="6">
    <location>
        <begin position="370"/>
        <end position="745"/>
    </location>
</feature>
<dbReference type="Proteomes" id="UP000593562">
    <property type="component" value="Unassembled WGS sequence"/>
</dbReference>
<reference evidence="7 8" key="1">
    <citation type="journal article" date="2020" name="Nat. Commun.">
        <title>Genome of Tripterygium wilfordii and identification of cytochrome P450 involved in triptolide biosynthesis.</title>
        <authorList>
            <person name="Tu L."/>
            <person name="Su P."/>
            <person name="Zhang Z."/>
            <person name="Gao L."/>
            <person name="Wang J."/>
            <person name="Hu T."/>
            <person name="Zhou J."/>
            <person name="Zhang Y."/>
            <person name="Zhao Y."/>
            <person name="Liu Y."/>
            <person name="Song Y."/>
            <person name="Tong Y."/>
            <person name="Lu Y."/>
            <person name="Yang J."/>
            <person name="Xu C."/>
            <person name="Jia M."/>
            <person name="Peters R.J."/>
            <person name="Huang L."/>
            <person name="Gao W."/>
        </authorList>
    </citation>
    <scope>NUCLEOTIDE SEQUENCE [LARGE SCALE GENOMIC DNA]</scope>
    <source>
        <strain evidence="8">cv. XIE 37</strain>
        <tissue evidence="7">Leaf</tissue>
    </source>
</reference>
<keyword evidence="4" id="KW-0934">Plastid</keyword>
<dbReference type="PANTHER" id="PTHR43002">
    <property type="entry name" value="GLYCOGEN DEBRANCHING ENZYME"/>
    <property type="match status" value="1"/>
</dbReference>
<evidence type="ECO:0000259" key="6">
    <source>
        <dbReference type="SMART" id="SM00642"/>
    </source>
</evidence>
<dbReference type="CDD" id="cd11346">
    <property type="entry name" value="AmyAc_plant_IsoA"/>
    <property type="match status" value="1"/>
</dbReference>
<dbReference type="Pfam" id="PF00128">
    <property type="entry name" value="Alpha-amylase"/>
    <property type="match status" value="1"/>
</dbReference>
<gene>
    <name evidence="7" type="ORF">HS088_TW17G00274</name>
</gene>
<dbReference type="InterPro" id="IPR017853">
    <property type="entry name" value="GH"/>
</dbReference>
<dbReference type="CDD" id="cd02856">
    <property type="entry name" value="E_set_GDE_Isoamylase_N"/>
    <property type="match status" value="1"/>
</dbReference>